<dbReference type="EMBL" id="OR769219">
    <property type="protein sequence ID" value="WQJ51477.1"/>
    <property type="molecule type" value="Genomic_DNA"/>
</dbReference>
<evidence type="ECO:0000313" key="2">
    <source>
        <dbReference type="Proteomes" id="UP001348805"/>
    </source>
</evidence>
<accession>A0ABZ0Z0K3</accession>
<reference evidence="1 2" key="1">
    <citation type="submission" date="2023-11" db="EMBL/GenBank/DDBJ databases">
        <authorList>
            <person name="Cook R."/>
            <person name="Crisci M."/>
            <person name="Pye H."/>
            <person name="Adriaenssens E."/>
            <person name="Santini J."/>
        </authorList>
    </citation>
    <scope>NUCLEOTIDE SEQUENCE [LARGE SCALE GENOMIC DNA]</scope>
    <source>
        <strain evidence="1">Lak_Megaphage_RVC_AP3_GC26</strain>
    </source>
</reference>
<protein>
    <submittedName>
        <fullName evidence="1">Uncharacterized protein</fullName>
    </submittedName>
</protein>
<name>A0ABZ0Z0K3_9CAUD</name>
<organism evidence="1 2">
    <name type="scientific">phage Lak_Megaphage_RVC_AP3_GC26</name>
    <dbReference type="NCBI Taxonomy" id="3109225"/>
    <lineage>
        <taxon>Viruses</taxon>
        <taxon>Duplodnaviria</taxon>
        <taxon>Heunggongvirae</taxon>
        <taxon>Uroviricota</taxon>
        <taxon>Caudoviricetes</taxon>
        <taxon>Caudoviricetes code 15 clade</taxon>
    </lineage>
</organism>
<proteinExistence type="predicted"/>
<evidence type="ECO:0000313" key="1">
    <source>
        <dbReference type="EMBL" id="WQJ51477.1"/>
    </source>
</evidence>
<sequence length="70" mass="8453">MGNACLNHYRFRTIEEYVLNKMVRLWPTTYMNGGKTGLNLNLFFRYNTFSQEKLDYANYLLDKFNISRNE</sequence>
<dbReference type="Proteomes" id="UP001348805">
    <property type="component" value="Segment"/>
</dbReference>
<keyword evidence="2" id="KW-1185">Reference proteome</keyword>